<evidence type="ECO:0000256" key="1">
    <source>
        <dbReference type="SAM" id="Phobius"/>
    </source>
</evidence>
<dbReference type="Pfam" id="PF07077">
    <property type="entry name" value="DUF1345"/>
    <property type="match status" value="1"/>
</dbReference>
<feature type="transmembrane region" description="Helical" evidence="1">
    <location>
        <begin position="111"/>
        <end position="132"/>
    </location>
</feature>
<protein>
    <submittedName>
        <fullName evidence="2">DUF1345 domain-containing protein</fullName>
    </submittedName>
</protein>
<evidence type="ECO:0000313" key="2">
    <source>
        <dbReference type="EMBL" id="MCW6534961.1"/>
    </source>
</evidence>
<proteinExistence type="predicted"/>
<sequence>MTQNDHSWRIGQRIAPVRFLVFMAIMAAGATVAWSSGFAHGRALMIGFDAGAAFFLISLWPLLGAETVDMRARARANDANRAWLLAITALVTTVILVVVAVETTAPPSGHVIVLTIATLVLAWLFSNVVYALHYAHLYYLESAGKDSGGLDFPGGGEPHYWDFLYFSFTLGMTFQTSDVGLTAQRMRRVAIGQCLAAFVFNIGVLAFTINVLGSAGGH</sequence>
<keyword evidence="3" id="KW-1185">Reference proteome</keyword>
<dbReference type="Proteomes" id="UP001165565">
    <property type="component" value="Unassembled WGS sequence"/>
</dbReference>
<evidence type="ECO:0000313" key="3">
    <source>
        <dbReference type="Proteomes" id="UP001165565"/>
    </source>
</evidence>
<feature type="transmembrane region" description="Helical" evidence="1">
    <location>
        <begin position="19"/>
        <end position="37"/>
    </location>
</feature>
<keyword evidence="1" id="KW-1133">Transmembrane helix</keyword>
<dbReference type="InterPro" id="IPR009781">
    <property type="entry name" value="DUF1345"/>
</dbReference>
<dbReference type="AlphaFoldDB" id="A0AA41Z9A7"/>
<keyword evidence="1" id="KW-0812">Transmembrane</keyword>
<comment type="caution">
    <text evidence="2">The sequence shown here is derived from an EMBL/GenBank/DDBJ whole genome shotgun (WGS) entry which is preliminary data.</text>
</comment>
<dbReference type="EMBL" id="JANFAV010000005">
    <property type="protein sequence ID" value="MCW6534961.1"/>
    <property type="molecule type" value="Genomic_DNA"/>
</dbReference>
<accession>A0AA41Z9A7</accession>
<organism evidence="2 3">
    <name type="scientific">Sphingomonas lycopersici</name>
    <dbReference type="NCBI Taxonomy" id="2951807"/>
    <lineage>
        <taxon>Bacteria</taxon>
        <taxon>Pseudomonadati</taxon>
        <taxon>Pseudomonadota</taxon>
        <taxon>Alphaproteobacteria</taxon>
        <taxon>Sphingomonadales</taxon>
        <taxon>Sphingomonadaceae</taxon>
        <taxon>Sphingomonas</taxon>
    </lineage>
</organism>
<dbReference type="RefSeq" id="WP_179513126.1">
    <property type="nucleotide sequence ID" value="NZ_JANFAU010000007.1"/>
</dbReference>
<name>A0AA41Z9A7_9SPHN</name>
<feature type="transmembrane region" description="Helical" evidence="1">
    <location>
        <begin position="194"/>
        <end position="213"/>
    </location>
</feature>
<feature type="transmembrane region" description="Helical" evidence="1">
    <location>
        <begin position="83"/>
        <end position="105"/>
    </location>
</feature>
<feature type="transmembrane region" description="Helical" evidence="1">
    <location>
        <begin position="43"/>
        <end position="63"/>
    </location>
</feature>
<keyword evidence="1" id="KW-0472">Membrane</keyword>
<gene>
    <name evidence="2" type="ORF">NEE01_09200</name>
</gene>
<reference evidence="2" key="1">
    <citation type="submission" date="2022-06" db="EMBL/GenBank/DDBJ databases">
        <title>Sphingomonas sp. nov. isolated from rhizosphere soil of tomato.</title>
        <authorList>
            <person name="Dong H."/>
            <person name="Gao R."/>
        </authorList>
    </citation>
    <scope>NUCLEOTIDE SEQUENCE</scope>
    <source>
        <strain evidence="2">MMSM24</strain>
    </source>
</reference>